<protein>
    <submittedName>
        <fullName evidence="3">Unannotated protein</fullName>
    </submittedName>
</protein>
<evidence type="ECO:0000313" key="3">
    <source>
        <dbReference type="EMBL" id="CAB4609195.1"/>
    </source>
</evidence>
<dbReference type="InterPro" id="IPR002347">
    <property type="entry name" value="SDR_fam"/>
</dbReference>
<evidence type="ECO:0000256" key="1">
    <source>
        <dbReference type="ARBA" id="ARBA00006484"/>
    </source>
</evidence>
<comment type="similarity">
    <text evidence="1">Belongs to the short-chain dehydrogenases/reductases (SDR) family.</text>
</comment>
<accession>A0A6J6HD10</accession>
<dbReference type="CDD" id="cd05233">
    <property type="entry name" value="SDR_c"/>
    <property type="match status" value="1"/>
</dbReference>
<proteinExistence type="inferred from homology"/>
<gene>
    <name evidence="3" type="ORF">UFOPK1889_00173</name>
</gene>
<dbReference type="EMBL" id="CAEZUZ010000014">
    <property type="protein sequence ID" value="CAB4609195.1"/>
    <property type="molecule type" value="Genomic_DNA"/>
</dbReference>
<name>A0A6J6HD10_9ZZZZ</name>
<sequence>MGETMGVLDGRIALVTGGGRGIGKAISLALAAEGATVAINYHRNKEAAEETMRTIIDAGGLATIHQGANDIPEENVAMVQDILSVHSGIDIAVLNGGIASKGRSVADTTAEELWQLVATHALGPHQLCRALLPSMRARDRGDIVFISSVATSGMSANGAPYNMGKAAMEALALTLAKEERPNNIRVNIVAPGLVETDMGVRLARAITGRREMDDLRSMDSDAPFGRVCQPEDIANAVLWFCSPAASYITGQRIQVDGGGSNLRVGQ</sequence>
<dbReference type="GO" id="GO:0016616">
    <property type="term" value="F:oxidoreductase activity, acting on the CH-OH group of donors, NAD or NADP as acceptor"/>
    <property type="evidence" value="ECO:0007669"/>
    <property type="project" value="TreeGrafter"/>
</dbReference>
<dbReference type="SUPFAM" id="SSF51735">
    <property type="entry name" value="NAD(P)-binding Rossmann-fold domains"/>
    <property type="match status" value="1"/>
</dbReference>
<organism evidence="3">
    <name type="scientific">freshwater metagenome</name>
    <dbReference type="NCBI Taxonomy" id="449393"/>
    <lineage>
        <taxon>unclassified sequences</taxon>
        <taxon>metagenomes</taxon>
        <taxon>ecological metagenomes</taxon>
    </lineage>
</organism>
<dbReference type="Pfam" id="PF13561">
    <property type="entry name" value="adh_short_C2"/>
    <property type="match status" value="1"/>
</dbReference>
<dbReference type="InterPro" id="IPR020904">
    <property type="entry name" value="Sc_DH/Rdtase_CS"/>
</dbReference>
<reference evidence="3" key="1">
    <citation type="submission" date="2020-05" db="EMBL/GenBank/DDBJ databases">
        <authorList>
            <person name="Chiriac C."/>
            <person name="Salcher M."/>
            <person name="Ghai R."/>
            <person name="Kavagutti S V."/>
        </authorList>
    </citation>
    <scope>NUCLEOTIDE SEQUENCE</scope>
</reference>
<dbReference type="PANTHER" id="PTHR42760">
    <property type="entry name" value="SHORT-CHAIN DEHYDROGENASES/REDUCTASES FAMILY MEMBER"/>
    <property type="match status" value="1"/>
</dbReference>
<dbReference type="InterPro" id="IPR036291">
    <property type="entry name" value="NAD(P)-bd_dom_sf"/>
</dbReference>
<dbReference type="PRINTS" id="PR00081">
    <property type="entry name" value="GDHRDH"/>
</dbReference>
<dbReference type="PANTHER" id="PTHR42760:SF133">
    <property type="entry name" value="3-OXOACYL-[ACYL-CARRIER-PROTEIN] REDUCTASE"/>
    <property type="match status" value="1"/>
</dbReference>
<dbReference type="FunFam" id="3.40.50.720:FF:000084">
    <property type="entry name" value="Short-chain dehydrogenase reductase"/>
    <property type="match status" value="1"/>
</dbReference>
<dbReference type="Gene3D" id="3.40.50.720">
    <property type="entry name" value="NAD(P)-binding Rossmann-like Domain"/>
    <property type="match status" value="1"/>
</dbReference>
<dbReference type="AlphaFoldDB" id="A0A6J6HD10"/>
<evidence type="ECO:0000256" key="2">
    <source>
        <dbReference type="ARBA" id="ARBA00023002"/>
    </source>
</evidence>
<dbReference type="PROSITE" id="PS00061">
    <property type="entry name" value="ADH_SHORT"/>
    <property type="match status" value="1"/>
</dbReference>
<keyword evidence="2" id="KW-0560">Oxidoreductase</keyword>